<accession>A0AAU7BST6</accession>
<dbReference type="InterPro" id="IPR007351">
    <property type="entry name" value="YjbR"/>
</dbReference>
<dbReference type="RefSeq" id="WP_347924015.1">
    <property type="nucleotide sequence ID" value="NZ_CP157199.1"/>
</dbReference>
<dbReference type="InterPro" id="IPR058532">
    <property type="entry name" value="YjbR/MT2646/Rv2570-like"/>
</dbReference>
<proteinExistence type="predicted"/>
<dbReference type="GO" id="GO:0003677">
    <property type="term" value="F:DNA binding"/>
    <property type="evidence" value="ECO:0007669"/>
    <property type="project" value="UniProtKB-KW"/>
</dbReference>
<organism evidence="1">
    <name type="scientific">Pontimicrobium sp. SW4</name>
    <dbReference type="NCBI Taxonomy" id="3153519"/>
    <lineage>
        <taxon>Bacteria</taxon>
        <taxon>Pseudomonadati</taxon>
        <taxon>Bacteroidota</taxon>
        <taxon>Flavobacteriia</taxon>
        <taxon>Flavobacteriales</taxon>
        <taxon>Flavobacteriaceae</taxon>
        <taxon>Pontimicrobium</taxon>
    </lineage>
</organism>
<dbReference type="EMBL" id="CP157199">
    <property type="protein sequence ID" value="XBG61460.1"/>
    <property type="molecule type" value="Genomic_DNA"/>
</dbReference>
<name>A0AAU7BST6_9FLAO</name>
<evidence type="ECO:0000313" key="1">
    <source>
        <dbReference type="EMBL" id="XBG61460.1"/>
    </source>
</evidence>
<dbReference type="Gene3D" id="3.90.1150.30">
    <property type="match status" value="1"/>
</dbReference>
<dbReference type="SUPFAM" id="SSF142906">
    <property type="entry name" value="YjbR-like"/>
    <property type="match status" value="1"/>
</dbReference>
<dbReference type="PANTHER" id="PTHR35145">
    <property type="entry name" value="CYTOPLASMIC PROTEIN-RELATED"/>
    <property type="match status" value="1"/>
</dbReference>
<dbReference type="Pfam" id="PF04237">
    <property type="entry name" value="YjbR"/>
    <property type="match status" value="1"/>
</dbReference>
<keyword evidence="1" id="KW-0238">DNA-binding</keyword>
<sequence>MNIDQIRDHCLSKKAATESFPFDENTLVFKVMNKMFLMAPLDKFEKGEASVTVKCDPEYTIELREQYESVYAGPYVSNKHWNTIAIHKNELTPKLVLELIDHSYDMVVKGMTKKMRLLLENKNY</sequence>
<gene>
    <name evidence="1" type="ORF">ABGB03_00805</name>
</gene>
<reference evidence="1" key="1">
    <citation type="submission" date="2024-05" db="EMBL/GenBank/DDBJ databases">
        <title>Pontimicrobium maritimus sp. nov., isolated form sea water.</title>
        <authorList>
            <person name="Muhammad N."/>
            <person name="Vuong T.Q."/>
            <person name="Han H.L."/>
            <person name="Kim S.-G."/>
        </authorList>
    </citation>
    <scope>NUCLEOTIDE SEQUENCE</scope>
    <source>
        <strain evidence="1">SW4</strain>
    </source>
</reference>
<dbReference type="PANTHER" id="PTHR35145:SF1">
    <property type="entry name" value="CYTOPLASMIC PROTEIN"/>
    <property type="match status" value="1"/>
</dbReference>
<dbReference type="InterPro" id="IPR038056">
    <property type="entry name" value="YjbR-like_sf"/>
</dbReference>
<dbReference type="AlphaFoldDB" id="A0AAU7BST6"/>
<protein>
    <submittedName>
        <fullName evidence="1">MmcQ/YjbR family DNA-binding protein</fullName>
    </submittedName>
</protein>